<dbReference type="SMART" id="SM00564">
    <property type="entry name" value="PQQ"/>
    <property type="match status" value="5"/>
</dbReference>
<keyword evidence="4" id="KW-1185">Reference proteome</keyword>
<feature type="domain" description="Pyrrolo-quinoline quinone repeat" evidence="2">
    <location>
        <begin position="476"/>
        <end position="591"/>
    </location>
</feature>
<dbReference type="InterPro" id="IPR015943">
    <property type="entry name" value="WD40/YVTN_repeat-like_dom_sf"/>
</dbReference>
<name>A0A7W9MRU2_9ACTN</name>
<evidence type="ECO:0000313" key="3">
    <source>
        <dbReference type="EMBL" id="MBB5834016.1"/>
    </source>
</evidence>
<dbReference type="PANTHER" id="PTHR34512:SF30">
    <property type="entry name" value="OUTER MEMBRANE PROTEIN ASSEMBLY FACTOR BAMB"/>
    <property type="match status" value="1"/>
</dbReference>
<dbReference type="Gene3D" id="3.60.21.10">
    <property type="match status" value="1"/>
</dbReference>
<dbReference type="InterPro" id="IPR004843">
    <property type="entry name" value="Calcineurin-like_PHP"/>
</dbReference>
<dbReference type="RefSeq" id="WP_184793836.1">
    <property type="nucleotide sequence ID" value="NZ_JACHMY010000001.1"/>
</dbReference>
<protein>
    <submittedName>
        <fullName evidence="3">Outer membrane protein assembly factor BamB/3',5'-cyclic AMP phosphodiesterase CpdA</fullName>
    </submittedName>
</protein>
<dbReference type="InterPro" id="IPR018391">
    <property type="entry name" value="PQQ_b-propeller_rpt"/>
</dbReference>
<dbReference type="Proteomes" id="UP000549971">
    <property type="component" value="Unassembled WGS sequence"/>
</dbReference>
<evidence type="ECO:0000313" key="4">
    <source>
        <dbReference type="Proteomes" id="UP000549971"/>
    </source>
</evidence>
<dbReference type="EMBL" id="JACHMY010000001">
    <property type="protein sequence ID" value="MBB5834016.1"/>
    <property type="molecule type" value="Genomic_DNA"/>
</dbReference>
<proteinExistence type="predicted"/>
<dbReference type="GO" id="GO:0016787">
    <property type="term" value="F:hydrolase activity"/>
    <property type="evidence" value="ECO:0007669"/>
    <property type="project" value="InterPro"/>
</dbReference>
<dbReference type="SUPFAM" id="SSF50998">
    <property type="entry name" value="Quinoprotein alcohol dehydrogenase-like"/>
    <property type="match status" value="1"/>
</dbReference>
<evidence type="ECO:0000259" key="2">
    <source>
        <dbReference type="Pfam" id="PF13360"/>
    </source>
</evidence>
<dbReference type="PANTHER" id="PTHR34512">
    <property type="entry name" value="CELL SURFACE PROTEIN"/>
    <property type="match status" value="1"/>
</dbReference>
<dbReference type="SUPFAM" id="SSF56300">
    <property type="entry name" value="Metallo-dependent phosphatases"/>
    <property type="match status" value="1"/>
</dbReference>
<dbReference type="AlphaFoldDB" id="A0A7W9MRU2"/>
<dbReference type="InterPro" id="IPR011047">
    <property type="entry name" value="Quinoprotein_ADH-like_sf"/>
</dbReference>
<dbReference type="Pfam" id="PF13360">
    <property type="entry name" value="PQQ_2"/>
    <property type="match status" value="2"/>
</dbReference>
<feature type="domain" description="Calcineurin-like phosphoesterase" evidence="1">
    <location>
        <begin position="30"/>
        <end position="207"/>
    </location>
</feature>
<reference evidence="3 4" key="1">
    <citation type="submission" date="2020-08" db="EMBL/GenBank/DDBJ databases">
        <title>Sequencing the genomes of 1000 actinobacteria strains.</title>
        <authorList>
            <person name="Klenk H.-P."/>
        </authorList>
    </citation>
    <scope>NUCLEOTIDE SEQUENCE [LARGE SCALE GENOMIC DNA]</scope>
    <source>
        <strain evidence="3 4">DSM 28967</strain>
    </source>
</reference>
<evidence type="ECO:0000259" key="1">
    <source>
        <dbReference type="Pfam" id="PF00149"/>
    </source>
</evidence>
<dbReference type="Pfam" id="PF00149">
    <property type="entry name" value="Metallophos"/>
    <property type="match status" value="1"/>
</dbReference>
<sequence length="706" mass="75727">MTGLGLAGGAILPATAEAAPSGEHLDTTSLRFAVITDTHADVVLPDRSKDLHRMLTVAQGLNPDFVLHCGDITDYGVDDEFALYRSSIPAGLWDRMRHVPGNHESRWTPDAFETYRRYFGPEWSSFEQHGLRVVGLAPMQLLQEPGLFGADGFDHVSRALRGHDVPTAMFLHYPLGADNYYVNDTEDFLDRIAGHRVRAIFAGHIHRQQVAAFNGLTQVAMRNTYAVPSFYWVERTADGSRLDVTEVAVPVTGSPTSTPVATIPLGRTGPGEALEPKHATVHTTQQSITVSAAFKTAPAQVLAQVYPQNVFSGSNAGTWVPLARNGNTWRGDLNATALPPGEHRVQLRAIGNDGAAFDRTLQAKLRANSATVSWTAKLDGAIQGALLPTSTGFVAATTGGQVQAFSAHGRSVTRRWRRSVGAVHRAPALMDRTVLVPSADHKVYALDASTGSTTWSTNLNAPVLSTPLMTKIDGRHRILVAAGGRLYCLDSRGRILWSGDLHGLFAGRVACDGERVFAGGGDGRARAFDARTGAELWAVSITTRTTPYQLLIYGAWNDELDLLPDGSVLVATVSAALALDPVTGAVRWQKAGSYIYTPSRLTAYGLLLIDEQGNVVMTDPATGATRWTIRPVLRAFESGPALSRDGKTAWLVGTTGLLTRIDLATGTAESVLQVSKANTFSTPTLIADRTLVIGFQDGVLRGVTGL</sequence>
<accession>A0A7W9MRU2</accession>
<gene>
    <name evidence="3" type="ORF">HDA39_000750</name>
</gene>
<feature type="domain" description="Pyrrolo-quinoline quinone repeat" evidence="2">
    <location>
        <begin position="414"/>
        <end position="470"/>
    </location>
</feature>
<comment type="caution">
    <text evidence="3">The sequence shown here is derived from an EMBL/GenBank/DDBJ whole genome shotgun (WGS) entry which is preliminary data.</text>
</comment>
<organism evidence="3 4">
    <name type="scientific">Kribbella italica</name>
    <dbReference type="NCBI Taxonomy" id="1540520"/>
    <lineage>
        <taxon>Bacteria</taxon>
        <taxon>Bacillati</taxon>
        <taxon>Actinomycetota</taxon>
        <taxon>Actinomycetes</taxon>
        <taxon>Propionibacteriales</taxon>
        <taxon>Kribbellaceae</taxon>
        <taxon>Kribbella</taxon>
    </lineage>
</organism>
<dbReference type="InterPro" id="IPR029052">
    <property type="entry name" value="Metallo-depent_PP-like"/>
</dbReference>
<dbReference type="InterPro" id="IPR002372">
    <property type="entry name" value="PQQ_rpt_dom"/>
</dbReference>
<dbReference type="Gene3D" id="2.130.10.10">
    <property type="entry name" value="YVTN repeat-like/Quinoprotein amine dehydrogenase"/>
    <property type="match status" value="1"/>
</dbReference>